<protein>
    <recommendedName>
        <fullName evidence="7">High-potential iron-sulfur protein</fullName>
        <shortName evidence="7">HiPIP</shortName>
    </recommendedName>
</protein>
<evidence type="ECO:0000256" key="2">
    <source>
        <dbReference type="ARBA" id="ARBA00022485"/>
    </source>
</evidence>
<dbReference type="InterPro" id="IPR006311">
    <property type="entry name" value="TAT_signal"/>
</dbReference>
<reference evidence="9 10" key="1">
    <citation type="submission" date="2024-03" db="EMBL/GenBank/DDBJ databases">
        <authorList>
            <person name="Jo J.-H."/>
        </authorList>
    </citation>
    <scope>NUCLEOTIDE SEQUENCE [LARGE SCALE GENOMIC DNA]</scope>
    <source>
        <strain evidence="9 10">AS3R-12</strain>
    </source>
</reference>
<dbReference type="InterPro" id="IPR036369">
    <property type="entry name" value="HIPIP_sf"/>
</dbReference>
<feature type="domain" description="High potential iron-sulfur proteins family profile" evidence="8">
    <location>
        <begin position="34"/>
        <end position="99"/>
    </location>
</feature>
<dbReference type="InterPro" id="IPR000170">
    <property type="entry name" value="High_potential_FeS_prot"/>
</dbReference>
<comment type="subunit">
    <text evidence="7">Homodimer.</text>
</comment>
<dbReference type="PROSITE" id="PS51318">
    <property type="entry name" value="TAT"/>
    <property type="match status" value="1"/>
</dbReference>
<evidence type="ECO:0000256" key="7">
    <source>
        <dbReference type="RuleBase" id="RU000620"/>
    </source>
</evidence>
<name>A0ABU8S7Q8_9SPHN</name>
<dbReference type="Pfam" id="PF01355">
    <property type="entry name" value="HIPIP"/>
    <property type="match status" value="1"/>
</dbReference>
<dbReference type="Gene3D" id="4.10.490.10">
    <property type="entry name" value="High potential iron-sulphur protein"/>
    <property type="match status" value="1"/>
</dbReference>
<keyword evidence="3 7" id="KW-0479">Metal-binding</keyword>
<dbReference type="EMBL" id="JBBHJY010000003">
    <property type="protein sequence ID" value="MEJ6009991.1"/>
    <property type="molecule type" value="Genomic_DNA"/>
</dbReference>
<keyword evidence="2 7" id="KW-0004">4Fe-4S</keyword>
<keyword evidence="6 7" id="KW-0411">Iron-sulfur</keyword>
<dbReference type="PROSITE" id="PS51373">
    <property type="entry name" value="HIPIP"/>
    <property type="match status" value="1"/>
</dbReference>
<keyword evidence="4 7" id="KW-0249">Electron transport</keyword>
<organism evidence="9 10">
    <name type="scientific">Novosphingobium aquae</name>
    <dbReference type="NCBI Taxonomy" id="3133435"/>
    <lineage>
        <taxon>Bacteria</taxon>
        <taxon>Pseudomonadati</taxon>
        <taxon>Pseudomonadota</taxon>
        <taxon>Alphaproteobacteria</taxon>
        <taxon>Sphingomonadales</taxon>
        <taxon>Sphingomonadaceae</taxon>
        <taxon>Novosphingobium</taxon>
    </lineage>
</organism>
<evidence type="ECO:0000313" key="10">
    <source>
        <dbReference type="Proteomes" id="UP001379235"/>
    </source>
</evidence>
<dbReference type="RefSeq" id="WP_339966343.1">
    <property type="nucleotide sequence ID" value="NZ_JBBHJY010000003.1"/>
</dbReference>
<keyword evidence="1 7" id="KW-0813">Transport</keyword>
<comment type="caution">
    <text evidence="9">The sequence shown here is derived from an EMBL/GenBank/DDBJ whole genome shotgun (WGS) entry which is preliminary data.</text>
</comment>
<dbReference type="SUPFAM" id="SSF57652">
    <property type="entry name" value="HIPIP (high potential iron protein)"/>
    <property type="match status" value="1"/>
</dbReference>
<gene>
    <name evidence="9" type="ORF">WG900_08660</name>
</gene>
<evidence type="ECO:0000256" key="1">
    <source>
        <dbReference type="ARBA" id="ARBA00022448"/>
    </source>
</evidence>
<evidence type="ECO:0000313" key="9">
    <source>
        <dbReference type="EMBL" id="MEJ6009991.1"/>
    </source>
</evidence>
<keyword evidence="5 7" id="KW-0408">Iron</keyword>
<evidence type="ECO:0000256" key="3">
    <source>
        <dbReference type="ARBA" id="ARBA00022723"/>
    </source>
</evidence>
<evidence type="ECO:0000256" key="4">
    <source>
        <dbReference type="ARBA" id="ARBA00022982"/>
    </source>
</evidence>
<sequence length="99" mass="10195">MDKARRQFLQIAAIAPIAAVALGRLAPARADTCADPASLPAAQKSLRKSLEFAEVSKDPAARCGLCAFYQGKGECGTCQILTSQVSAASFCSSFAAKAG</sequence>
<accession>A0ABU8S7Q8</accession>
<comment type="similarity">
    <text evidence="7">Belongs to the high-potential iron-sulfur protein (HiPIP) family.</text>
</comment>
<comment type="function">
    <text evidence="7">Specific class of high-redox-potential 4Fe-4S ferredoxins. Functions in anaerobic electron transport in most purple and in some other photosynthetic bacteria and in at least one genus (Paracoccus) of halophilic, denitrifying bacteria.</text>
</comment>
<evidence type="ECO:0000256" key="5">
    <source>
        <dbReference type="ARBA" id="ARBA00023004"/>
    </source>
</evidence>
<evidence type="ECO:0000259" key="8">
    <source>
        <dbReference type="PROSITE" id="PS51373"/>
    </source>
</evidence>
<dbReference type="Proteomes" id="UP001379235">
    <property type="component" value="Unassembled WGS sequence"/>
</dbReference>
<evidence type="ECO:0000256" key="6">
    <source>
        <dbReference type="ARBA" id="ARBA00023014"/>
    </source>
</evidence>
<proteinExistence type="inferred from homology"/>
<keyword evidence="10" id="KW-1185">Reference proteome</keyword>